<organism evidence="1 2">
    <name type="scientific">Calycomorphotria hydatis</name>
    <dbReference type="NCBI Taxonomy" id="2528027"/>
    <lineage>
        <taxon>Bacteria</taxon>
        <taxon>Pseudomonadati</taxon>
        <taxon>Planctomycetota</taxon>
        <taxon>Planctomycetia</taxon>
        <taxon>Planctomycetales</taxon>
        <taxon>Planctomycetaceae</taxon>
        <taxon>Calycomorphotria</taxon>
    </lineage>
</organism>
<proteinExistence type="predicted"/>
<keyword evidence="2" id="KW-1185">Reference proteome</keyword>
<dbReference type="EMBL" id="CP036316">
    <property type="protein sequence ID" value="QDT64325.1"/>
    <property type="molecule type" value="Genomic_DNA"/>
</dbReference>
<dbReference type="Proteomes" id="UP000319976">
    <property type="component" value="Chromosome"/>
</dbReference>
<evidence type="ECO:0000313" key="2">
    <source>
        <dbReference type="Proteomes" id="UP000319976"/>
    </source>
</evidence>
<dbReference type="AlphaFoldDB" id="A0A517T7H5"/>
<accession>A0A517T7H5</accession>
<sequence length="275" mass="28815">MSLWTTTNALQYVTNPSNVGGQALTDNFEWLATHLAKTKIIIADASAVAGEFVYCRQTSNISITLPISFTADQRVHVKHQGSAGTSVTILRGSATIDEAASDYVLSSPGDSVLLHATDSGNWATLATGGSSGGGGFTALEVTDLSLSVAESIPAGAVTLHQLDTVDLDDAGQAELSNHGVRIATTGRYFVYAYSALLVVPPLKFMNVVMQVNGSNVRLMKTPAGDIPTNMFSFVSAVLQLNANDLVQVSVVHNGTSALNTRSGMDGPRLTVMRVG</sequence>
<reference evidence="1 2" key="1">
    <citation type="submission" date="2019-02" db="EMBL/GenBank/DDBJ databases">
        <title>Deep-cultivation of Planctomycetes and their phenomic and genomic characterization uncovers novel biology.</title>
        <authorList>
            <person name="Wiegand S."/>
            <person name="Jogler M."/>
            <person name="Boedeker C."/>
            <person name="Pinto D."/>
            <person name="Vollmers J."/>
            <person name="Rivas-Marin E."/>
            <person name="Kohn T."/>
            <person name="Peeters S.H."/>
            <person name="Heuer A."/>
            <person name="Rast P."/>
            <person name="Oberbeckmann S."/>
            <person name="Bunk B."/>
            <person name="Jeske O."/>
            <person name="Meyerdierks A."/>
            <person name="Storesund J.E."/>
            <person name="Kallscheuer N."/>
            <person name="Luecker S."/>
            <person name="Lage O.M."/>
            <person name="Pohl T."/>
            <person name="Merkel B.J."/>
            <person name="Hornburger P."/>
            <person name="Mueller R.-W."/>
            <person name="Bruemmer F."/>
            <person name="Labrenz M."/>
            <person name="Spormann A.M."/>
            <person name="Op den Camp H."/>
            <person name="Overmann J."/>
            <person name="Amann R."/>
            <person name="Jetten M.S.M."/>
            <person name="Mascher T."/>
            <person name="Medema M.H."/>
            <person name="Devos D.P."/>
            <person name="Kaster A.-K."/>
            <person name="Ovreas L."/>
            <person name="Rohde M."/>
            <person name="Galperin M.Y."/>
            <person name="Jogler C."/>
        </authorList>
    </citation>
    <scope>NUCLEOTIDE SEQUENCE [LARGE SCALE GENOMIC DNA]</scope>
    <source>
        <strain evidence="1 2">V22</strain>
    </source>
</reference>
<protein>
    <recommendedName>
        <fullName evidence="3">BclA C-terminal domain-containing protein</fullName>
    </recommendedName>
</protein>
<dbReference type="KEGG" id="chya:V22_15580"/>
<name>A0A517T7H5_9PLAN</name>
<evidence type="ECO:0000313" key="1">
    <source>
        <dbReference type="EMBL" id="QDT64325.1"/>
    </source>
</evidence>
<dbReference type="RefSeq" id="WP_145261399.1">
    <property type="nucleotide sequence ID" value="NZ_CP036316.1"/>
</dbReference>
<gene>
    <name evidence="1" type="ORF">V22_15580</name>
</gene>
<evidence type="ECO:0008006" key="3">
    <source>
        <dbReference type="Google" id="ProtNLM"/>
    </source>
</evidence>
<dbReference type="OrthoDB" id="9920741at2"/>